<dbReference type="PROSITE" id="PS50943">
    <property type="entry name" value="HTH_CROC1"/>
    <property type="match status" value="1"/>
</dbReference>
<dbReference type="KEGG" id="mox:DAMO_2267"/>
<dbReference type="PANTHER" id="PTHR46797">
    <property type="entry name" value="HTH-TYPE TRANSCRIPTIONAL REGULATOR"/>
    <property type="match status" value="1"/>
</dbReference>
<proteinExistence type="predicted"/>
<evidence type="ECO:0000313" key="3">
    <source>
        <dbReference type="EMBL" id="CBE69317.1"/>
    </source>
</evidence>
<evidence type="ECO:0000313" key="4">
    <source>
        <dbReference type="Proteomes" id="UP000006898"/>
    </source>
</evidence>
<dbReference type="SUPFAM" id="SSF47413">
    <property type="entry name" value="lambda repressor-like DNA-binding domains"/>
    <property type="match status" value="1"/>
</dbReference>
<dbReference type="eggNOG" id="COG1396">
    <property type="taxonomic scope" value="Bacteria"/>
</dbReference>
<evidence type="ECO:0000259" key="2">
    <source>
        <dbReference type="PROSITE" id="PS50943"/>
    </source>
</evidence>
<keyword evidence="1" id="KW-0238">DNA-binding</keyword>
<dbReference type="InterPro" id="IPR010982">
    <property type="entry name" value="Lambda_DNA-bd_dom_sf"/>
</dbReference>
<dbReference type="STRING" id="671143.DAMO_2267"/>
<dbReference type="Pfam" id="PF01381">
    <property type="entry name" value="HTH_3"/>
    <property type="match status" value="1"/>
</dbReference>
<dbReference type="Gene3D" id="1.10.260.40">
    <property type="entry name" value="lambda repressor-like DNA-binding domains"/>
    <property type="match status" value="1"/>
</dbReference>
<protein>
    <submittedName>
        <fullName evidence="3">Putative transcriptional regulator</fullName>
    </submittedName>
</protein>
<organism evidence="3 4">
    <name type="scientific">Methylomirabilis oxygeniifera</name>
    <dbReference type="NCBI Taxonomy" id="671143"/>
    <lineage>
        <taxon>Bacteria</taxon>
        <taxon>Candidatus Methylomirabilota</taxon>
        <taxon>Candidatus Methylomirabilia</taxon>
        <taxon>Candidatus Methylomirabilales</taxon>
        <taxon>Candidatus Methylomirabilaceae</taxon>
        <taxon>Candidatus Methylomirabilis</taxon>
    </lineage>
</organism>
<sequence length="104" mass="11777">MTGKKAGGRGTTLKQYLRGEMKDPEFRRFYEEADIELRVALEITRAREARKMSQRELADALKTKQQTVSRIERGAQNVTIETLDKIARALGRGLQVRFVPPTGA</sequence>
<feature type="domain" description="HTH cro/C1-type" evidence="2">
    <location>
        <begin position="43"/>
        <end position="99"/>
    </location>
</feature>
<dbReference type="PANTHER" id="PTHR46797:SF1">
    <property type="entry name" value="METHYLPHOSPHONATE SYNTHASE"/>
    <property type="match status" value="1"/>
</dbReference>
<evidence type="ECO:0000256" key="1">
    <source>
        <dbReference type="ARBA" id="ARBA00023125"/>
    </source>
</evidence>
<dbReference type="AlphaFoldDB" id="D5MI24"/>
<dbReference type="GO" id="GO:0005829">
    <property type="term" value="C:cytosol"/>
    <property type="evidence" value="ECO:0007669"/>
    <property type="project" value="TreeGrafter"/>
</dbReference>
<dbReference type="EMBL" id="FP565575">
    <property type="protein sequence ID" value="CBE69317.1"/>
    <property type="molecule type" value="Genomic_DNA"/>
</dbReference>
<dbReference type="SMART" id="SM00530">
    <property type="entry name" value="HTH_XRE"/>
    <property type="match status" value="1"/>
</dbReference>
<accession>D5MI24</accession>
<dbReference type="Proteomes" id="UP000006898">
    <property type="component" value="Chromosome"/>
</dbReference>
<dbReference type="InterPro" id="IPR050807">
    <property type="entry name" value="TransReg_Diox_bact_type"/>
</dbReference>
<dbReference type="GO" id="GO:0003677">
    <property type="term" value="F:DNA binding"/>
    <property type="evidence" value="ECO:0007669"/>
    <property type="project" value="UniProtKB-KW"/>
</dbReference>
<dbReference type="InterPro" id="IPR001387">
    <property type="entry name" value="Cro/C1-type_HTH"/>
</dbReference>
<name>D5MI24_METO1</name>
<dbReference type="CDD" id="cd00093">
    <property type="entry name" value="HTH_XRE"/>
    <property type="match status" value="1"/>
</dbReference>
<reference evidence="3 4" key="1">
    <citation type="journal article" date="2010" name="Nature">
        <title>Nitrite-driven anaerobic methane oxidation by oxygenic bacteria.</title>
        <authorList>
            <person name="Ettwig K.F."/>
            <person name="Butler M.K."/>
            <person name="Le Paslier D."/>
            <person name="Pelletier E."/>
            <person name="Mangenot S."/>
            <person name="Kuypers M.M.M."/>
            <person name="Schreiber F."/>
            <person name="Dutilh B.E."/>
            <person name="Zedelius J."/>
            <person name="de Beer D."/>
            <person name="Gloerich J."/>
            <person name="Wessels H.J.C.T."/>
            <person name="van Allen T."/>
            <person name="Luesken F."/>
            <person name="Wu M."/>
            <person name="van de Pas-Schoonen K.T."/>
            <person name="Op den Camp H.J.M."/>
            <person name="Janssen-Megens E.M."/>
            <person name="Francoijs K-J."/>
            <person name="Stunnenberg H."/>
            <person name="Weissenbach J."/>
            <person name="Jetten M.S.M."/>
            <person name="Strous M."/>
        </authorList>
    </citation>
    <scope>NUCLEOTIDE SEQUENCE [LARGE SCALE GENOMIC DNA]</scope>
</reference>
<dbReference type="GO" id="GO:0003700">
    <property type="term" value="F:DNA-binding transcription factor activity"/>
    <property type="evidence" value="ECO:0007669"/>
    <property type="project" value="TreeGrafter"/>
</dbReference>
<dbReference type="HOGENOM" id="CLU_066192_18_2_0"/>
<gene>
    <name evidence="3" type="ORF">DAMO_2267</name>
</gene>